<dbReference type="SUPFAM" id="SSF46785">
    <property type="entry name" value="Winged helix' DNA-binding domain"/>
    <property type="match status" value="1"/>
</dbReference>
<evidence type="ECO:0000256" key="4">
    <source>
        <dbReference type="ARBA" id="ARBA00023163"/>
    </source>
</evidence>
<dbReference type="Gene3D" id="1.10.10.10">
    <property type="entry name" value="Winged helix-like DNA-binding domain superfamily/Winged helix DNA-binding domain"/>
    <property type="match status" value="1"/>
</dbReference>
<organism evidence="5 6">
    <name type="scientific">Svornostia abyssi</name>
    <dbReference type="NCBI Taxonomy" id="2898438"/>
    <lineage>
        <taxon>Bacteria</taxon>
        <taxon>Bacillati</taxon>
        <taxon>Actinomycetota</taxon>
        <taxon>Thermoleophilia</taxon>
        <taxon>Solirubrobacterales</taxon>
        <taxon>Baekduiaceae</taxon>
        <taxon>Svornostia</taxon>
    </lineage>
</organism>
<dbReference type="PIRSF" id="PIRSF019455">
    <property type="entry name" value="CopR_AtkY"/>
    <property type="match status" value="1"/>
</dbReference>
<dbReference type="InterPro" id="IPR036388">
    <property type="entry name" value="WH-like_DNA-bd_sf"/>
</dbReference>
<evidence type="ECO:0000256" key="3">
    <source>
        <dbReference type="ARBA" id="ARBA00023125"/>
    </source>
</evidence>
<dbReference type="InterPro" id="IPR036390">
    <property type="entry name" value="WH_DNA-bd_sf"/>
</dbReference>
<evidence type="ECO:0000256" key="2">
    <source>
        <dbReference type="ARBA" id="ARBA00023015"/>
    </source>
</evidence>
<dbReference type="EMBL" id="CP088295">
    <property type="protein sequence ID" value="UUY03064.1"/>
    <property type="molecule type" value="Genomic_DNA"/>
</dbReference>
<proteinExistence type="inferred from homology"/>
<evidence type="ECO:0000313" key="6">
    <source>
        <dbReference type="Proteomes" id="UP001058860"/>
    </source>
</evidence>
<dbReference type="RefSeq" id="WP_353863579.1">
    <property type="nucleotide sequence ID" value="NZ_CP088295.1"/>
</dbReference>
<protein>
    <submittedName>
        <fullName evidence="5">BlaI/MecI/CopY family transcriptional regulator</fullName>
    </submittedName>
</protein>
<gene>
    <name evidence="5" type="ORF">LRS13_20665</name>
</gene>
<dbReference type="InterPro" id="IPR005650">
    <property type="entry name" value="BlaI_family"/>
</dbReference>
<dbReference type="Proteomes" id="UP001058860">
    <property type="component" value="Chromosome"/>
</dbReference>
<keyword evidence="3" id="KW-0238">DNA-binding</keyword>
<keyword evidence="4" id="KW-0804">Transcription</keyword>
<comment type="similarity">
    <text evidence="1">Belongs to the BlaI transcriptional regulatory family.</text>
</comment>
<evidence type="ECO:0000313" key="5">
    <source>
        <dbReference type="EMBL" id="UUY03064.1"/>
    </source>
</evidence>
<dbReference type="Pfam" id="PF03965">
    <property type="entry name" value="Penicillinase_R"/>
    <property type="match status" value="1"/>
</dbReference>
<keyword evidence="6" id="KW-1185">Reference proteome</keyword>
<reference evidence="6" key="1">
    <citation type="submission" date="2021-11" db="EMBL/GenBank/DDBJ databases">
        <title>Cultivation dependent microbiological survey of springs from the worlds oldest radium mine currently devoted to the extraction of radon-saturated water.</title>
        <authorList>
            <person name="Kapinusova G."/>
            <person name="Smrhova T."/>
            <person name="Strejcek M."/>
            <person name="Suman J."/>
            <person name="Jani K."/>
            <person name="Pajer P."/>
            <person name="Uhlik O."/>
        </authorList>
    </citation>
    <scope>NUCLEOTIDE SEQUENCE [LARGE SCALE GENOMIC DNA]</scope>
    <source>
        <strain evidence="6">J379</strain>
    </source>
</reference>
<sequence>MDVTPLQGELQAQVMATIWRLDGGTVEDVRRALPKRYQGAYTTVQTVLNRLAERGMLTRTKEGKTIRYTPSLTEAEYVTRSIEQTLASASRDARTVALAHLVGDLDDQRGELERLAGEAAQRRSS</sequence>
<name>A0ABY5PEH5_9ACTN</name>
<evidence type="ECO:0000256" key="1">
    <source>
        <dbReference type="ARBA" id="ARBA00011046"/>
    </source>
</evidence>
<accession>A0ABY5PEH5</accession>
<keyword evidence="2" id="KW-0805">Transcription regulation</keyword>